<feature type="domain" description="Peptidase M28" evidence="1">
    <location>
        <begin position="96"/>
        <end position="204"/>
    </location>
</feature>
<feature type="domain" description="Peptidase M28" evidence="1">
    <location>
        <begin position="265"/>
        <end position="319"/>
    </location>
</feature>
<dbReference type="Gene3D" id="3.40.630.10">
    <property type="entry name" value="Zn peptidases"/>
    <property type="match status" value="1"/>
</dbReference>
<reference evidence="2 3" key="1">
    <citation type="journal article" date="2020" name="Microb. Ecol.">
        <title>Ecogenomics of the Marine Benthic Filamentous Cyanobacterium Adonisia.</title>
        <authorList>
            <person name="Walter J.M."/>
            <person name="Coutinho F.H."/>
            <person name="Leomil L."/>
            <person name="Hargreaves P.I."/>
            <person name="Campeao M.E."/>
            <person name="Vieira V.V."/>
            <person name="Silva B.S."/>
            <person name="Fistarol G.O."/>
            <person name="Salomon P.S."/>
            <person name="Sawabe T."/>
            <person name="Mino S."/>
            <person name="Hosokawa M."/>
            <person name="Miyashita H."/>
            <person name="Maruyama F."/>
            <person name="van Verk M.C."/>
            <person name="Dutilh B.E."/>
            <person name="Thompson C.C."/>
            <person name="Thompson F.L."/>
        </authorList>
    </citation>
    <scope>NUCLEOTIDE SEQUENCE [LARGE SCALE GENOMIC DNA]</scope>
    <source>
        <strain evidence="2 3">CCMR0081</strain>
    </source>
</reference>
<gene>
    <name evidence="2" type="ORF">DXZ20_07920</name>
</gene>
<dbReference type="Pfam" id="PF04389">
    <property type="entry name" value="Peptidase_M28"/>
    <property type="match status" value="2"/>
</dbReference>
<dbReference type="SUPFAM" id="SSF53187">
    <property type="entry name" value="Zn-dependent exopeptidases"/>
    <property type="match status" value="1"/>
</dbReference>
<organism evidence="2 3">
    <name type="scientific">Adonisia turfae CCMR0081</name>
    <dbReference type="NCBI Taxonomy" id="2292702"/>
    <lineage>
        <taxon>Bacteria</taxon>
        <taxon>Bacillati</taxon>
        <taxon>Cyanobacteriota</taxon>
        <taxon>Adonisia</taxon>
        <taxon>Adonisia turfae</taxon>
    </lineage>
</organism>
<dbReference type="AlphaFoldDB" id="A0A6M0RH52"/>
<keyword evidence="3" id="KW-1185">Reference proteome</keyword>
<protein>
    <submittedName>
        <fullName evidence="2">Peptidase M28</fullName>
    </submittedName>
</protein>
<dbReference type="PANTHER" id="PTHR12147">
    <property type="entry name" value="METALLOPEPTIDASE M28 FAMILY MEMBER"/>
    <property type="match status" value="1"/>
</dbReference>
<name>A0A6M0RH52_9CYAN</name>
<evidence type="ECO:0000313" key="2">
    <source>
        <dbReference type="EMBL" id="NEZ55597.1"/>
    </source>
</evidence>
<dbReference type="GO" id="GO:0008235">
    <property type="term" value="F:metalloexopeptidase activity"/>
    <property type="evidence" value="ECO:0007669"/>
    <property type="project" value="InterPro"/>
</dbReference>
<dbReference type="PANTHER" id="PTHR12147:SF26">
    <property type="entry name" value="PEPTIDASE M28 DOMAIN-CONTAINING PROTEIN"/>
    <property type="match status" value="1"/>
</dbReference>
<dbReference type="InterPro" id="IPR007484">
    <property type="entry name" value="Peptidase_M28"/>
</dbReference>
<dbReference type="EMBL" id="QXHD01000004">
    <property type="protein sequence ID" value="NEZ55597.1"/>
    <property type="molecule type" value="Genomic_DNA"/>
</dbReference>
<proteinExistence type="predicted"/>
<evidence type="ECO:0000313" key="3">
    <source>
        <dbReference type="Proteomes" id="UP000481033"/>
    </source>
</evidence>
<dbReference type="GO" id="GO:0006508">
    <property type="term" value="P:proteolysis"/>
    <property type="evidence" value="ECO:0007669"/>
    <property type="project" value="InterPro"/>
</dbReference>
<accession>A0A6M0RH52</accession>
<sequence>MGNQFRRRVGLWLGLLTLAVGMFMFYEVSSKAQPQGLMVDSGRLRSHLQTLAAERYTNIALARTRTYLIKELQSYGYEPSTQTFGSGDSVGTNLSVIRPGTQTPEQKILVGAHYDSVAGSPGADDNGSAVVTALEIARLFADYPTHKTLQVVFFDQEELQPEGAGLLGSNAFVNDAANLDGLAGAVILEMLGYACYETGCQTYPPGLEQQDLPSTGDFIGVIGDTDHPDLLATFATETETKPATASDSSLKAVTLPVPIGVLPFMPDLFRSDHAPFWLKGIGAVMVSDTANFRNPNYHQASDTVDTLDLMFLEQTANYIVDRVTGLLQNN</sequence>
<dbReference type="RefSeq" id="WP_163697507.1">
    <property type="nucleotide sequence ID" value="NZ_QXHD01000004.1"/>
</dbReference>
<evidence type="ECO:0000259" key="1">
    <source>
        <dbReference type="Pfam" id="PF04389"/>
    </source>
</evidence>
<comment type="caution">
    <text evidence="2">The sequence shown here is derived from an EMBL/GenBank/DDBJ whole genome shotgun (WGS) entry which is preliminary data.</text>
</comment>
<dbReference type="InterPro" id="IPR045175">
    <property type="entry name" value="M28_fam"/>
</dbReference>
<dbReference type="Proteomes" id="UP000481033">
    <property type="component" value="Unassembled WGS sequence"/>
</dbReference>